<name>A0A3G4ZQ07_9VIRU</name>
<protein>
    <submittedName>
        <fullName evidence="1">Uncharacterized protein</fullName>
    </submittedName>
</protein>
<reference evidence="1" key="1">
    <citation type="submission" date="2018-10" db="EMBL/GenBank/DDBJ databases">
        <title>Hidden diversity of soil giant viruses.</title>
        <authorList>
            <person name="Schulz F."/>
            <person name="Alteio L."/>
            <person name="Goudeau D."/>
            <person name="Ryan E.M."/>
            <person name="Malmstrom R.R."/>
            <person name="Blanchard J."/>
            <person name="Woyke T."/>
        </authorList>
    </citation>
    <scope>NUCLEOTIDE SEQUENCE</scope>
    <source>
        <strain evidence="1">TEV1</strain>
    </source>
</reference>
<evidence type="ECO:0000313" key="1">
    <source>
        <dbReference type="EMBL" id="AYV76061.1"/>
    </source>
</evidence>
<gene>
    <name evidence="1" type="ORF">Terrestrivirus4_109</name>
</gene>
<proteinExistence type="predicted"/>
<organism evidence="1">
    <name type="scientific">Terrestrivirus sp</name>
    <dbReference type="NCBI Taxonomy" id="2487775"/>
    <lineage>
        <taxon>Viruses</taxon>
        <taxon>Varidnaviria</taxon>
        <taxon>Bamfordvirae</taxon>
        <taxon>Nucleocytoviricota</taxon>
        <taxon>Megaviricetes</taxon>
        <taxon>Imitervirales</taxon>
        <taxon>Mimiviridae</taxon>
        <taxon>Klosneuvirinae</taxon>
    </lineage>
</organism>
<sequence>MVCRNCRGIVGLVNGRPNTYCSDRCQRQHEEKMNAKRQQSVANSRNFNSPFDNQLGQFGQFGQMGQMGQYPSDGQFSYQSRHDLHPVTRAVPSSCGMCGRNPFWDPNPACVNCSPNGFGKY</sequence>
<dbReference type="EMBL" id="MK071982">
    <property type="protein sequence ID" value="AYV76061.1"/>
    <property type="molecule type" value="Genomic_DNA"/>
</dbReference>
<accession>A0A3G4ZQ07</accession>